<protein>
    <submittedName>
        <fullName evidence="2">Uncharacterized protein</fullName>
    </submittedName>
</protein>
<evidence type="ECO:0000313" key="3">
    <source>
        <dbReference type="Proteomes" id="UP000224252"/>
    </source>
</evidence>
<keyword evidence="3" id="KW-1185">Reference proteome</keyword>
<evidence type="ECO:0000313" key="2">
    <source>
        <dbReference type="EMBL" id="ASV45034.1"/>
    </source>
</evidence>
<evidence type="ECO:0000256" key="1">
    <source>
        <dbReference type="SAM" id="Coils"/>
    </source>
</evidence>
<reference evidence="2 3" key="1">
    <citation type="submission" date="2017-08" db="EMBL/GenBank/DDBJ databases">
        <authorList>
            <person name="de Groot N.N."/>
        </authorList>
    </citation>
    <scope>NUCLEOTIDE SEQUENCE [LARGE SCALE GENOMIC DNA]</scope>
</reference>
<name>A0A248SKR2_9CAUD</name>
<proteinExistence type="predicted"/>
<dbReference type="Proteomes" id="UP000224252">
    <property type="component" value="Segment"/>
</dbReference>
<gene>
    <name evidence="2" type="ORF">SopranoGao_11</name>
</gene>
<feature type="coiled-coil region" evidence="1">
    <location>
        <begin position="29"/>
        <end position="56"/>
    </location>
</feature>
<organism evidence="2 3">
    <name type="scientific">Klebsiella phage SopranoGao</name>
    <dbReference type="NCBI Taxonomy" id="2026944"/>
    <lineage>
        <taxon>Viruses</taxon>
        <taxon>Duplodnaviria</taxon>
        <taxon>Heunggongvirae</taxon>
        <taxon>Uroviricota</taxon>
        <taxon>Caudoviricetes</taxon>
        <taxon>Lastavirus</taxon>
        <taxon>Lastavirus sopranogao</taxon>
    </lineage>
</organism>
<accession>A0A248SKR2</accession>
<dbReference type="EMBL" id="MF612073">
    <property type="protein sequence ID" value="ASV45034.1"/>
    <property type="molecule type" value="Genomic_DNA"/>
</dbReference>
<keyword evidence="1" id="KW-0175">Coiled coil</keyword>
<sequence>MVSDSEWQKVKEKVEVLDGSRGDKARPKRAVRAEELDAALRRIDQLEKQVKSLLAAQNP</sequence>